<protein>
    <submittedName>
        <fullName evidence="1">Uncharacterized protein</fullName>
    </submittedName>
</protein>
<evidence type="ECO:0000313" key="1">
    <source>
        <dbReference type="EMBL" id="AGY59424.1"/>
    </source>
</evidence>
<dbReference type="HOGENOM" id="CLU_2081465_0_0_3"/>
<organism evidence="1 2">
    <name type="scientific">Gloeobacter kilaueensis (strain ATCC BAA-2537 / CCAP 1431/1 / ULC 316 / JS1)</name>
    <dbReference type="NCBI Taxonomy" id="1183438"/>
    <lineage>
        <taxon>Bacteria</taxon>
        <taxon>Bacillati</taxon>
        <taxon>Cyanobacteriota</taxon>
        <taxon>Cyanophyceae</taxon>
        <taxon>Gloeobacterales</taxon>
        <taxon>Gloeobacteraceae</taxon>
        <taxon>Gloeobacter</taxon>
    </lineage>
</organism>
<gene>
    <name evidence="1" type="ORF">GKIL_3178</name>
</gene>
<name>U5QPB6_GLOK1</name>
<dbReference type="AlphaFoldDB" id="U5QPB6"/>
<dbReference type="KEGG" id="glj:GKIL_3178"/>
<accession>U5QPB6</accession>
<evidence type="ECO:0000313" key="2">
    <source>
        <dbReference type="Proteomes" id="UP000017396"/>
    </source>
</evidence>
<reference evidence="1 2" key="1">
    <citation type="journal article" date="2013" name="PLoS ONE">
        <title>Cultivation and Complete Genome Sequencing of Gloeobacter kilaueensis sp. nov., from a Lava Cave in Kilauea Caldera, Hawai'i.</title>
        <authorList>
            <person name="Saw J.H."/>
            <person name="Schatz M."/>
            <person name="Brown M.V."/>
            <person name="Kunkel D.D."/>
            <person name="Foster J.S."/>
            <person name="Shick H."/>
            <person name="Christensen S."/>
            <person name="Hou S."/>
            <person name="Wan X."/>
            <person name="Donachie S.P."/>
        </authorList>
    </citation>
    <scope>NUCLEOTIDE SEQUENCE [LARGE SCALE GENOMIC DNA]</scope>
    <source>
        <strain evidence="2">JS</strain>
    </source>
</reference>
<dbReference type="RefSeq" id="WP_023174693.1">
    <property type="nucleotide sequence ID" value="NC_022600.1"/>
</dbReference>
<dbReference type="STRING" id="1183438.GKIL_3178"/>
<dbReference type="Proteomes" id="UP000017396">
    <property type="component" value="Chromosome"/>
</dbReference>
<dbReference type="OrthoDB" id="9832073at2"/>
<sequence>MSKGFAAPVNPEKEFSNWFFREYRRLSLTALSDDLLGEPPSPVENRMRIARELPGCYWLAQQWPRVPNRSTIVKLFGRGRLESLNDLNELILRSPDGDEIRQWSRDHADPAFACACC</sequence>
<proteinExistence type="predicted"/>
<dbReference type="EMBL" id="CP003587">
    <property type="protein sequence ID" value="AGY59424.1"/>
    <property type="molecule type" value="Genomic_DNA"/>
</dbReference>
<keyword evidence="2" id="KW-1185">Reference proteome</keyword>